<sequence>MRPGDRAVVLASVVGGFLLGFLDFCWIKWLPYPFAELGNSTATWAVAAFFFGYWARSGWLRSALGAAVLLVVAVPSYYLAAALLQGDDLAVLWAPSSLVWMFFGVLAGVVFGTGGTWARGEGWRQVVGVALPAAVFFEEAARFAGKATDPTYGAGAWWNAGIDLALGLLIVVLTGGSHRRRALAVAVAVPLAGAILVSFAVASGTVSSAGASVRQVDALAAGELAVGGDNRVDEVGGHLVGAQHPRRLDSEVLVAVVLG</sequence>
<keyword evidence="1" id="KW-1133">Transmembrane helix</keyword>
<feature type="transmembrane region" description="Helical" evidence="1">
    <location>
        <begin position="156"/>
        <end position="175"/>
    </location>
</feature>
<proteinExistence type="predicted"/>
<reference evidence="2 3" key="1">
    <citation type="submission" date="2018-03" db="EMBL/GenBank/DDBJ databases">
        <title>Genomic framework for the identification of Micromonospora saelicesensis and Micromonospora noduli.</title>
        <authorList>
            <person name="Riesco R."/>
            <person name="Trujillo M.E."/>
        </authorList>
    </citation>
    <scope>NUCLEOTIDE SEQUENCE [LARGE SCALE GENOMIC DNA]</scope>
    <source>
        <strain evidence="2 3">GAR05</strain>
    </source>
</reference>
<keyword evidence="1" id="KW-0472">Membrane</keyword>
<feature type="transmembrane region" description="Helical" evidence="1">
    <location>
        <begin position="182"/>
        <end position="202"/>
    </location>
</feature>
<feature type="transmembrane region" description="Helical" evidence="1">
    <location>
        <begin position="90"/>
        <end position="114"/>
    </location>
</feature>
<comment type="caution">
    <text evidence="2">The sequence shown here is derived from an EMBL/GenBank/DDBJ whole genome shotgun (WGS) entry which is preliminary data.</text>
</comment>
<organism evidence="2 3">
    <name type="scientific">Micromonospora saelicesensis</name>
    <dbReference type="NCBI Taxonomy" id="285676"/>
    <lineage>
        <taxon>Bacteria</taxon>
        <taxon>Bacillati</taxon>
        <taxon>Actinomycetota</taxon>
        <taxon>Actinomycetes</taxon>
        <taxon>Micromonosporales</taxon>
        <taxon>Micromonosporaceae</taxon>
        <taxon>Micromonospora</taxon>
    </lineage>
</organism>
<name>A0ABX9CDE4_9ACTN</name>
<dbReference type="EMBL" id="PXXW01000039">
    <property type="protein sequence ID" value="RAN94735.1"/>
    <property type="molecule type" value="Genomic_DNA"/>
</dbReference>
<keyword evidence="3" id="KW-1185">Reference proteome</keyword>
<evidence type="ECO:0000256" key="1">
    <source>
        <dbReference type="SAM" id="Phobius"/>
    </source>
</evidence>
<dbReference type="InterPro" id="IPR045393">
    <property type="entry name" value="DUF6518"/>
</dbReference>
<feature type="transmembrane region" description="Helical" evidence="1">
    <location>
        <begin position="62"/>
        <end position="84"/>
    </location>
</feature>
<accession>A0ABX9CDE4</accession>
<feature type="transmembrane region" description="Helical" evidence="1">
    <location>
        <begin position="126"/>
        <end position="144"/>
    </location>
</feature>
<keyword evidence="1" id="KW-0812">Transmembrane</keyword>
<protein>
    <submittedName>
        <fullName evidence="2">Uncharacterized protein</fullName>
    </submittedName>
</protein>
<evidence type="ECO:0000313" key="2">
    <source>
        <dbReference type="EMBL" id="RAN94735.1"/>
    </source>
</evidence>
<dbReference type="Pfam" id="PF20128">
    <property type="entry name" value="DUF6518"/>
    <property type="match status" value="1"/>
</dbReference>
<gene>
    <name evidence="2" type="ORF">GAR05_04825</name>
</gene>
<feature type="transmembrane region" description="Helical" evidence="1">
    <location>
        <begin position="37"/>
        <end position="55"/>
    </location>
</feature>
<dbReference type="Proteomes" id="UP000249334">
    <property type="component" value="Unassembled WGS sequence"/>
</dbReference>
<feature type="transmembrane region" description="Helical" evidence="1">
    <location>
        <begin position="7"/>
        <end position="31"/>
    </location>
</feature>
<evidence type="ECO:0000313" key="3">
    <source>
        <dbReference type="Proteomes" id="UP000249334"/>
    </source>
</evidence>